<protein>
    <submittedName>
        <fullName evidence="1">Uncharacterized protein</fullName>
    </submittedName>
</protein>
<sequence length="40" mass="4595">AIKLVKLSIEVDLVCPDELSPERRDSYKALFTELRTEFGI</sequence>
<reference evidence="1" key="1">
    <citation type="journal article" date="2014" name="Front. Microbiol.">
        <title>High frequency of phylogenetically diverse reductive dehalogenase-homologous genes in deep subseafloor sedimentary metagenomes.</title>
        <authorList>
            <person name="Kawai M."/>
            <person name="Futagami T."/>
            <person name="Toyoda A."/>
            <person name="Takaki Y."/>
            <person name="Nishi S."/>
            <person name="Hori S."/>
            <person name="Arai W."/>
            <person name="Tsubouchi T."/>
            <person name="Morono Y."/>
            <person name="Uchiyama I."/>
            <person name="Ito T."/>
            <person name="Fujiyama A."/>
            <person name="Inagaki F."/>
            <person name="Takami H."/>
        </authorList>
    </citation>
    <scope>NUCLEOTIDE SEQUENCE</scope>
    <source>
        <strain evidence="1">Expedition CK06-06</strain>
    </source>
</reference>
<organism evidence="1">
    <name type="scientific">marine sediment metagenome</name>
    <dbReference type="NCBI Taxonomy" id="412755"/>
    <lineage>
        <taxon>unclassified sequences</taxon>
        <taxon>metagenomes</taxon>
        <taxon>ecological metagenomes</taxon>
    </lineage>
</organism>
<comment type="caution">
    <text evidence="1">The sequence shown here is derived from an EMBL/GenBank/DDBJ whole genome shotgun (WGS) entry which is preliminary data.</text>
</comment>
<proteinExistence type="predicted"/>
<dbReference type="AlphaFoldDB" id="X0UB79"/>
<name>X0UB79_9ZZZZ</name>
<dbReference type="EMBL" id="BARS01018730">
    <property type="protein sequence ID" value="GAF97612.1"/>
    <property type="molecule type" value="Genomic_DNA"/>
</dbReference>
<accession>X0UB79</accession>
<feature type="non-terminal residue" evidence="1">
    <location>
        <position position="1"/>
    </location>
</feature>
<evidence type="ECO:0000313" key="1">
    <source>
        <dbReference type="EMBL" id="GAF97612.1"/>
    </source>
</evidence>
<gene>
    <name evidence="1" type="ORF">S01H1_30434</name>
</gene>